<feature type="transmembrane region" description="Helical" evidence="2">
    <location>
        <begin position="25"/>
        <end position="47"/>
    </location>
</feature>
<evidence type="ECO:0000313" key="4">
    <source>
        <dbReference type="Proteomes" id="UP000183208"/>
    </source>
</evidence>
<dbReference type="Proteomes" id="UP000183208">
    <property type="component" value="Unassembled WGS sequence"/>
</dbReference>
<reference evidence="3 4" key="1">
    <citation type="submission" date="2016-10" db="EMBL/GenBank/DDBJ databases">
        <authorList>
            <person name="de Groot N.N."/>
        </authorList>
    </citation>
    <scope>NUCLEOTIDE SEQUENCE [LARGE SCALE GENOMIC DNA]</scope>
    <source>
        <strain evidence="3 4">GAS522</strain>
    </source>
</reference>
<feature type="region of interest" description="Disordered" evidence="1">
    <location>
        <begin position="234"/>
        <end position="253"/>
    </location>
</feature>
<dbReference type="EMBL" id="FNTI01000001">
    <property type="protein sequence ID" value="SED42360.1"/>
    <property type="molecule type" value="Genomic_DNA"/>
</dbReference>
<keyword evidence="2" id="KW-1133">Transmembrane helix</keyword>
<feature type="transmembrane region" description="Helical" evidence="2">
    <location>
        <begin position="111"/>
        <end position="131"/>
    </location>
</feature>
<evidence type="ECO:0000256" key="1">
    <source>
        <dbReference type="SAM" id="MobiDB-lite"/>
    </source>
</evidence>
<proteinExistence type="predicted"/>
<keyword evidence="2" id="KW-0812">Transmembrane</keyword>
<evidence type="ECO:0000256" key="2">
    <source>
        <dbReference type="SAM" id="Phobius"/>
    </source>
</evidence>
<feature type="transmembrane region" description="Helical" evidence="2">
    <location>
        <begin position="78"/>
        <end position="99"/>
    </location>
</feature>
<feature type="transmembrane region" description="Helical" evidence="2">
    <location>
        <begin position="202"/>
        <end position="227"/>
    </location>
</feature>
<feature type="compositionally biased region" description="Basic and acidic residues" evidence="1">
    <location>
        <begin position="238"/>
        <end position="253"/>
    </location>
</feature>
<dbReference type="AlphaFoldDB" id="A0A1H5AL76"/>
<keyword evidence="2" id="KW-0472">Membrane</keyword>
<accession>A0A1H5AL76</accession>
<protein>
    <submittedName>
        <fullName evidence="3">Uncharacterized protein</fullName>
    </submittedName>
</protein>
<organism evidence="3 4">
    <name type="scientific">Bradyrhizobium lablabi</name>
    <dbReference type="NCBI Taxonomy" id="722472"/>
    <lineage>
        <taxon>Bacteria</taxon>
        <taxon>Pseudomonadati</taxon>
        <taxon>Pseudomonadota</taxon>
        <taxon>Alphaproteobacteria</taxon>
        <taxon>Hyphomicrobiales</taxon>
        <taxon>Nitrobacteraceae</taxon>
        <taxon>Bradyrhizobium</taxon>
    </lineage>
</organism>
<gene>
    <name evidence="3" type="ORF">SAMN05444171_4068</name>
</gene>
<evidence type="ECO:0000313" key="3">
    <source>
        <dbReference type="EMBL" id="SED42360.1"/>
    </source>
</evidence>
<sequence length="253" mass="28372">MPFFGPLGIMILLAFLNVKFPDANVWTWAAILFFGPLVCAAAYGLIWHELLKPLFLRARTTELAPATTRPKYKVSMWLIFKIWAGWYVSKAALIGLLYWADVPLSNRIYNIVMVGALFVTFGIWGIWVGLLKPTLQDGTAAKTTEPATRKSLAALQAPSSYKAPKWVVEGLIIAAIWAVFEAALLLWAYWYGAPPTAPIFNLAPVIAFVMALIVRRTIWTALVNLLFFPAPPRASRKPFSDKVEEFWADSPRR</sequence>
<name>A0A1H5AL76_9BRAD</name>
<feature type="transmembrane region" description="Helical" evidence="2">
    <location>
        <begin position="166"/>
        <end position="190"/>
    </location>
</feature>